<dbReference type="AlphaFoldDB" id="A0AA88DXH6"/>
<accession>A0AA88DXH6</accession>
<keyword evidence="2" id="KW-1185">Reference proteome</keyword>
<evidence type="ECO:0000313" key="1">
    <source>
        <dbReference type="EMBL" id="GMN63373.1"/>
    </source>
</evidence>
<organism evidence="1 2">
    <name type="scientific">Ficus carica</name>
    <name type="common">Common fig</name>
    <dbReference type="NCBI Taxonomy" id="3494"/>
    <lineage>
        <taxon>Eukaryota</taxon>
        <taxon>Viridiplantae</taxon>
        <taxon>Streptophyta</taxon>
        <taxon>Embryophyta</taxon>
        <taxon>Tracheophyta</taxon>
        <taxon>Spermatophyta</taxon>
        <taxon>Magnoliopsida</taxon>
        <taxon>eudicotyledons</taxon>
        <taxon>Gunneridae</taxon>
        <taxon>Pentapetalae</taxon>
        <taxon>rosids</taxon>
        <taxon>fabids</taxon>
        <taxon>Rosales</taxon>
        <taxon>Moraceae</taxon>
        <taxon>Ficeae</taxon>
        <taxon>Ficus</taxon>
    </lineage>
</organism>
<evidence type="ECO:0000313" key="2">
    <source>
        <dbReference type="Proteomes" id="UP001187192"/>
    </source>
</evidence>
<dbReference type="EMBL" id="BTGU01000148">
    <property type="protein sequence ID" value="GMN63373.1"/>
    <property type="molecule type" value="Genomic_DNA"/>
</dbReference>
<protein>
    <submittedName>
        <fullName evidence="1">Uncharacterized protein</fullName>
    </submittedName>
</protein>
<dbReference type="Gramene" id="FCD_00029950-RA">
    <property type="protein sequence ID" value="FCD_00029950-RA:cds"/>
    <property type="gene ID" value="FCD_00029950"/>
</dbReference>
<name>A0AA88DXH6_FICCA</name>
<comment type="caution">
    <text evidence="1">The sequence shown here is derived from an EMBL/GenBank/DDBJ whole genome shotgun (WGS) entry which is preliminary data.</text>
</comment>
<sequence>MADRAESSFFQGVIDRFDSPAMQKVGETWGVQNELQGLRTDLRAEVQAVGENGGVAQRMEARRHAYDVDDLHDKLVIRTNVAR</sequence>
<gene>
    <name evidence="1" type="ORF">TIFTF001_032466</name>
</gene>
<dbReference type="Proteomes" id="UP001187192">
    <property type="component" value="Unassembled WGS sequence"/>
</dbReference>
<reference evidence="1" key="1">
    <citation type="submission" date="2023-07" db="EMBL/GenBank/DDBJ databases">
        <title>draft genome sequence of fig (Ficus carica).</title>
        <authorList>
            <person name="Takahashi T."/>
            <person name="Nishimura K."/>
        </authorList>
    </citation>
    <scope>NUCLEOTIDE SEQUENCE</scope>
</reference>
<proteinExistence type="predicted"/>